<keyword evidence="2" id="KW-1185">Reference proteome</keyword>
<dbReference type="AlphaFoldDB" id="A0AAV4XKV0"/>
<proteinExistence type="predicted"/>
<accession>A0AAV4XKV0</accession>
<reference evidence="1 2" key="1">
    <citation type="submission" date="2021-06" db="EMBL/GenBank/DDBJ databases">
        <title>Caerostris extrusa draft genome.</title>
        <authorList>
            <person name="Kono N."/>
            <person name="Arakawa K."/>
        </authorList>
    </citation>
    <scope>NUCLEOTIDE SEQUENCE [LARGE SCALE GENOMIC DNA]</scope>
</reference>
<evidence type="ECO:0000313" key="1">
    <source>
        <dbReference type="EMBL" id="GIY95308.1"/>
    </source>
</evidence>
<protein>
    <submittedName>
        <fullName evidence="1">Uncharacterized protein</fullName>
    </submittedName>
</protein>
<evidence type="ECO:0000313" key="2">
    <source>
        <dbReference type="Proteomes" id="UP001054945"/>
    </source>
</evidence>
<sequence>MSGNRLQPSVIPDHPSRRFPSNIALPLLLPSGPLNQNSIMESELSSLTRGRANFCGVTLDKSKATTFRKERTRTSRDELLIFEKYIDVEEVKYFYLIVGKK</sequence>
<organism evidence="1 2">
    <name type="scientific">Caerostris extrusa</name>
    <name type="common">Bark spider</name>
    <name type="synonym">Caerostris bankana</name>
    <dbReference type="NCBI Taxonomy" id="172846"/>
    <lineage>
        <taxon>Eukaryota</taxon>
        <taxon>Metazoa</taxon>
        <taxon>Ecdysozoa</taxon>
        <taxon>Arthropoda</taxon>
        <taxon>Chelicerata</taxon>
        <taxon>Arachnida</taxon>
        <taxon>Araneae</taxon>
        <taxon>Araneomorphae</taxon>
        <taxon>Entelegynae</taxon>
        <taxon>Araneoidea</taxon>
        <taxon>Araneidae</taxon>
        <taxon>Caerostris</taxon>
    </lineage>
</organism>
<dbReference type="EMBL" id="BPLR01017893">
    <property type="protein sequence ID" value="GIY95308.1"/>
    <property type="molecule type" value="Genomic_DNA"/>
</dbReference>
<comment type="caution">
    <text evidence="1">The sequence shown here is derived from an EMBL/GenBank/DDBJ whole genome shotgun (WGS) entry which is preliminary data.</text>
</comment>
<name>A0AAV4XKV0_CAEEX</name>
<gene>
    <name evidence="1" type="ORF">CEXT_546381</name>
</gene>
<dbReference type="Proteomes" id="UP001054945">
    <property type="component" value="Unassembled WGS sequence"/>
</dbReference>